<name>A5UNL4_METS3</name>
<dbReference type="Gene3D" id="2.160.20.10">
    <property type="entry name" value="Single-stranded right-handed beta-helix, Pectin lyase-like"/>
    <property type="match status" value="2"/>
</dbReference>
<dbReference type="SMART" id="SM00710">
    <property type="entry name" value="PbH1"/>
    <property type="match status" value="6"/>
</dbReference>
<dbReference type="SUPFAM" id="SSF51126">
    <property type="entry name" value="Pectin lyase-like"/>
    <property type="match status" value="2"/>
</dbReference>
<dbReference type="InterPro" id="IPR011050">
    <property type="entry name" value="Pectin_lyase_fold/virulence"/>
</dbReference>
<keyword evidence="2" id="KW-1185">Reference proteome</keyword>
<protein>
    <submittedName>
        <fullName evidence="1">Adhesin-like protein</fullName>
    </submittedName>
</protein>
<accession>A5UNL4</accession>
<dbReference type="HOGENOM" id="CLU_240278_0_0_2"/>
<dbReference type="STRING" id="420247.Msm_1587"/>
<reference evidence="1 2" key="1">
    <citation type="journal article" date="2007" name="Proc. Natl. Acad. Sci. U.S.A.">
        <title>Genomic and metabolic adaptations of Methanobrevibacter smithii to the human gut.</title>
        <authorList>
            <person name="Samuel B.S."/>
            <person name="Hansen E.E."/>
            <person name="Manchester J.K."/>
            <person name="Coutinho P.M."/>
            <person name="Henrissat B."/>
            <person name="Fulton R."/>
            <person name="Latreille P."/>
            <person name="Kim K."/>
            <person name="Wilson R.K."/>
            <person name="Gordon J.I."/>
        </authorList>
    </citation>
    <scope>NUCLEOTIDE SEQUENCE [LARGE SCALE GENOMIC DNA]</scope>
    <source>
        <strain evidence="2">ATCC 35061 / DSM 861 / OCM 144 / PS</strain>
    </source>
</reference>
<evidence type="ECO:0000313" key="1">
    <source>
        <dbReference type="EMBL" id="ABQ87792.1"/>
    </source>
</evidence>
<dbReference type="EMBL" id="CP000678">
    <property type="protein sequence ID" value="ABQ87792.1"/>
    <property type="molecule type" value="Genomic_DNA"/>
</dbReference>
<dbReference type="InterPro" id="IPR012334">
    <property type="entry name" value="Pectin_lyas_fold"/>
</dbReference>
<evidence type="ECO:0000313" key="2">
    <source>
        <dbReference type="Proteomes" id="UP000001992"/>
    </source>
</evidence>
<dbReference type="eggNOG" id="arCOG02488">
    <property type="taxonomic scope" value="Archaea"/>
</dbReference>
<dbReference type="KEGG" id="msi:Msm_1587"/>
<dbReference type="BioCyc" id="MSMI420247:GHWZ-1627-MONOMER"/>
<organism evidence="1 2">
    <name type="scientific">Methanobrevibacter smithii (strain ATCC 35061 / DSM 861 / OCM 144 / PS)</name>
    <dbReference type="NCBI Taxonomy" id="420247"/>
    <lineage>
        <taxon>Archaea</taxon>
        <taxon>Methanobacteriati</taxon>
        <taxon>Methanobacteriota</taxon>
        <taxon>Methanomada group</taxon>
        <taxon>Methanobacteria</taxon>
        <taxon>Methanobacteriales</taxon>
        <taxon>Methanobacteriaceae</taxon>
        <taxon>Methanobrevibacter</taxon>
    </lineage>
</organism>
<dbReference type="PATRIC" id="fig|420247.28.peg.1577"/>
<dbReference type="RefSeq" id="WP_011954611.1">
    <property type="nucleotide sequence ID" value="NC_009515.1"/>
</dbReference>
<dbReference type="InterPro" id="IPR006626">
    <property type="entry name" value="PbH1"/>
</dbReference>
<proteinExistence type="predicted"/>
<dbReference type="EnsemblBacteria" id="ABQ87792">
    <property type="protein sequence ID" value="ABQ87792"/>
    <property type="gene ID" value="Msm_1587"/>
</dbReference>
<sequence>MSNFKPILILSLFVLFMVSLGAISAEDVNVTVISDSQVDNSVYVDSNIVANGNGTIDNPISNIKNAVDLANNDSTIYLKGGNYSGVENNGIIINKTLTITSCDGLAIINGDYKDYIFYIGDKGCLTLKNISFANTNYLNVKTYGAIINYGNLTVENSFFDNATGLRAGIILNYGNLTVTNSEFKNNTAKYYGGAITNFGFANIVNSLFESNTAAEGEAILNSYDMFISNSRFVNNNISSSKYQDAESLIDISSSYFMENSGIFVKDSGIHIKESYLTLINTTNSIVDISYSFINTYDFINSKINVDDNLWCSNENIPKQANRWLIMTFTDKNTGSSIIPSKTVTDVLVSFKTCNGKSTYSLPSSVNLPHVYIQLEADNGKFKENGGFLVNNVFSTTYYGNSKDTLLFAMIDDYFATLTVGSGVNNGKIYVSNSGSDEKGDGSINNPYKSLVKAVNVALNGDTILIAKGSYYGWNNSGLLINKTLTFSSYNGEVILYRDNFHTMFTVTLRGNLNLMKLTLTAEDKSKFFPLVNNSGKTIIDNCIIKNIDGGDKYKYKSYQALSYQYYSNQSVIYTSNDLFINNSLFTDLEDIVIRSYFYTGDNYFKHFDVNIENSVFTNCKGYAWETVWDSQTYADKLDVVSPSFIINVGAENVLINNCTFKNNLASVMRVNASKSFLVNASKFINNRGSIYSLTNGVMNNTLISEDNGPVLRFVTGHTLSIIRNMQNVINSNFTKNNDVIINTWYSYSDNVYLYNCSFWNNSNNHAQGYGNTSGKGLILNGGNMTVDYCTFENNSVFYGGVFYNDGTAMGAGGIYYSTLNITRSVFYKNNAVLGKDIFHRGGNLVVSDCWWGSNRGPNDANIYNAAGSVEVKNWVILTFDIQDNTLIASLNKVTDNKSNIYNISGNLPSRIAIFNSSMVKINPNVIPLINNQAKVNISFNGEDISATVSIDNQTISLIFYNKNTIIDLKDIIVYGKGTAYSFVLKSVNGYVISNKTVNLLILNGTDVYQNHTLITNSFGVASLILNCSMGNYTFKASYKGDDYFKPVQNSANLVVMPYYTSVFVKSNQTFYGNGNFLYMYLYDNLGDAVVNQIVLFTITSSNGIVYKKYALTNWEGQAGFYLNLSGGNYNVNVSYSGDNWHYGSSSTGLFNILSIGTNVIIEQSLFNGRGNTLTVLLRDNNYRVLFNETLSITLSDGKIAQTFDVTTNENGRAGIIVNLLPGKYNVYVKYGGDKLNFASSSEGDLIINPVGTQISADSVVIFNRTVNNYLVKLTDIYGRLLVNETVVITSISQSTGVKQIFKVKTNDEGIANLTCKLDIGYYLLKVNFEDNEWYGGSNYASTLIVADTVSDFNPYATILVANDFNKYYKNATQYVVRLQDIYGNPISDMDVVICVNGVNYNRITNSSGEAKLNINLYPGMYYVSTSFGGCGNWTKSFVNSSVTVLSQIISHDLTKILRNGSQFIVKFVDNAGNPIGGKTIDISINGIVYSRITNSSGEAKLNINLNPGKYEVITSCGDFVNHNMVNVLSNIESDDLSMYYKDGSKFKVVIYDSEGKVKPNATVKFTINGVSYVKTTDNDGIAALSINLNSNIYTITTEYNGVVNTNQIWIYNMAVNIGAVNETVERGNSFCVKLSDVNGNVLSGGQVTFKVNGVSYIKQVNETGYAKLNINLNPGVYKIITAFSIRNYEDKLVYNTLNVTSH</sequence>
<dbReference type="eggNOG" id="arCOG02487">
    <property type="taxonomic scope" value="Archaea"/>
</dbReference>
<dbReference type="GeneID" id="78818228"/>
<dbReference type="Proteomes" id="UP000001992">
    <property type="component" value="Chromosome"/>
</dbReference>
<gene>
    <name evidence="1" type="ordered locus">Msm_1587</name>
</gene>